<accession>A0A182HHY3</accession>
<keyword evidence="2" id="KW-1185">Reference proteome</keyword>
<name>A0A182HHY3_ANOAR</name>
<protein>
    <submittedName>
        <fullName evidence="1">Uncharacterized protein</fullName>
    </submittedName>
</protein>
<evidence type="ECO:0000313" key="1">
    <source>
        <dbReference type="EnsemblMetazoa" id="AARA000840-PA"/>
    </source>
</evidence>
<organism evidence="1 2">
    <name type="scientific">Anopheles arabiensis</name>
    <name type="common">Mosquito</name>
    <dbReference type="NCBI Taxonomy" id="7173"/>
    <lineage>
        <taxon>Eukaryota</taxon>
        <taxon>Metazoa</taxon>
        <taxon>Ecdysozoa</taxon>
        <taxon>Arthropoda</taxon>
        <taxon>Hexapoda</taxon>
        <taxon>Insecta</taxon>
        <taxon>Pterygota</taxon>
        <taxon>Neoptera</taxon>
        <taxon>Endopterygota</taxon>
        <taxon>Diptera</taxon>
        <taxon>Nematocera</taxon>
        <taxon>Culicoidea</taxon>
        <taxon>Culicidae</taxon>
        <taxon>Anophelinae</taxon>
        <taxon>Anopheles</taxon>
    </lineage>
</organism>
<dbReference type="Proteomes" id="UP000075840">
    <property type="component" value="Unassembled WGS sequence"/>
</dbReference>
<sequence>MAENQSTKKEDPYWRRLVLRWCAELNPGQDCIALARCYDTFRSKVKRSYELREGTVIEFLREKFPNFELKLNRDNEIPD</sequence>
<dbReference type="VEuPathDB" id="VectorBase:AARA000840"/>
<reference evidence="1" key="1">
    <citation type="submission" date="2022-08" db="UniProtKB">
        <authorList>
            <consortium name="EnsemblMetazoa"/>
        </authorList>
    </citation>
    <scope>IDENTIFICATION</scope>
    <source>
        <strain evidence="1">Dongola</strain>
    </source>
</reference>
<dbReference type="VEuPathDB" id="VectorBase:AARA21_011689"/>
<dbReference type="EnsemblMetazoa" id="AARA000840-RA">
    <property type="protein sequence ID" value="AARA000840-PA"/>
    <property type="gene ID" value="AARA000840"/>
</dbReference>
<dbReference type="EMBL" id="APCN01002450">
    <property type="status" value="NOT_ANNOTATED_CDS"/>
    <property type="molecule type" value="Genomic_DNA"/>
</dbReference>
<evidence type="ECO:0000313" key="2">
    <source>
        <dbReference type="Proteomes" id="UP000075840"/>
    </source>
</evidence>
<proteinExistence type="predicted"/>
<dbReference type="AlphaFoldDB" id="A0A182HHY3"/>